<comment type="caution">
    <text evidence="1">The sequence shown here is derived from an EMBL/GenBank/DDBJ whole genome shotgun (WGS) entry which is preliminary data.</text>
</comment>
<gene>
    <name evidence="1" type="ORF">L6164_026061</name>
</gene>
<reference evidence="1 2" key="1">
    <citation type="journal article" date="2022" name="DNA Res.">
        <title>Chromosomal-level genome assembly of the orchid tree Bauhinia variegata (Leguminosae; Cercidoideae) supports the allotetraploid origin hypothesis of Bauhinia.</title>
        <authorList>
            <person name="Zhong Y."/>
            <person name="Chen Y."/>
            <person name="Zheng D."/>
            <person name="Pang J."/>
            <person name="Liu Y."/>
            <person name="Luo S."/>
            <person name="Meng S."/>
            <person name="Qian L."/>
            <person name="Wei D."/>
            <person name="Dai S."/>
            <person name="Zhou R."/>
        </authorList>
    </citation>
    <scope>NUCLEOTIDE SEQUENCE [LARGE SCALE GENOMIC DNA]</scope>
    <source>
        <strain evidence="1">BV-YZ2020</strain>
    </source>
</reference>
<dbReference type="Proteomes" id="UP000828941">
    <property type="component" value="Chromosome 10"/>
</dbReference>
<accession>A0ACB9M478</accession>
<organism evidence="1 2">
    <name type="scientific">Bauhinia variegata</name>
    <name type="common">Purple orchid tree</name>
    <name type="synonym">Phanera variegata</name>
    <dbReference type="NCBI Taxonomy" id="167791"/>
    <lineage>
        <taxon>Eukaryota</taxon>
        <taxon>Viridiplantae</taxon>
        <taxon>Streptophyta</taxon>
        <taxon>Embryophyta</taxon>
        <taxon>Tracheophyta</taxon>
        <taxon>Spermatophyta</taxon>
        <taxon>Magnoliopsida</taxon>
        <taxon>eudicotyledons</taxon>
        <taxon>Gunneridae</taxon>
        <taxon>Pentapetalae</taxon>
        <taxon>rosids</taxon>
        <taxon>fabids</taxon>
        <taxon>Fabales</taxon>
        <taxon>Fabaceae</taxon>
        <taxon>Cercidoideae</taxon>
        <taxon>Cercideae</taxon>
        <taxon>Bauhiniinae</taxon>
        <taxon>Bauhinia</taxon>
    </lineage>
</organism>
<evidence type="ECO:0000313" key="2">
    <source>
        <dbReference type="Proteomes" id="UP000828941"/>
    </source>
</evidence>
<proteinExistence type="predicted"/>
<dbReference type="EMBL" id="CM039435">
    <property type="protein sequence ID" value="KAI4318272.1"/>
    <property type="molecule type" value="Genomic_DNA"/>
</dbReference>
<protein>
    <submittedName>
        <fullName evidence="1">Uncharacterized protein</fullName>
    </submittedName>
</protein>
<keyword evidence="2" id="KW-1185">Reference proteome</keyword>
<sequence>MVKQGIAKCVHSLFFSTKLDSFTAILVYVDDIIIATADQREITSMRNLLSSHFKLRELDDLKYFIGLEIACSQHGIAISQRKFTVDLLAEYGLTGAKPISTPIVPNH</sequence>
<name>A0ACB9M478_BAUVA</name>
<evidence type="ECO:0000313" key="1">
    <source>
        <dbReference type="EMBL" id="KAI4318272.1"/>
    </source>
</evidence>